<evidence type="ECO:0000313" key="2">
    <source>
        <dbReference type="EMBL" id="SBT06270.1"/>
    </source>
</evidence>
<dbReference type="AlphaFoldDB" id="A0A1A8XM92"/>
<proteinExistence type="predicted"/>
<dbReference type="Proteomes" id="UP000199169">
    <property type="component" value="Unassembled WGS sequence"/>
</dbReference>
<dbReference type="InterPro" id="IPR008620">
    <property type="entry name" value="FixH"/>
</dbReference>
<evidence type="ECO:0000256" key="1">
    <source>
        <dbReference type="SAM" id="Phobius"/>
    </source>
</evidence>
<keyword evidence="1" id="KW-1133">Transmembrane helix</keyword>
<keyword evidence="1" id="KW-0472">Membrane</keyword>
<evidence type="ECO:0000313" key="3">
    <source>
        <dbReference type="Proteomes" id="UP000199169"/>
    </source>
</evidence>
<keyword evidence="1" id="KW-0812">Transmembrane</keyword>
<sequence length="193" mass="21375">MSAMNTVNPRTLKSYSASQPWYRQPWPWLLMLGPATAIVAGLFTAYLAVVTNDGLVEDDYYKQGLTVNQRTERDHRAAELGIEAEFVLGADGGRIRVLLRSHQGVHLPEALALRIAHPTRPGFDQNVLLHLESAGVYTGSLVPLPPGRWHTTLEDDKQQWRLVGDWVTEKDSTLRGMASAKFVARANGSSDGR</sequence>
<accession>A0A1A8XM92</accession>
<feature type="transmembrane region" description="Helical" evidence="1">
    <location>
        <begin position="28"/>
        <end position="49"/>
    </location>
</feature>
<protein>
    <recommendedName>
        <fullName evidence="4">FixH family protein</fullName>
    </recommendedName>
</protein>
<dbReference type="EMBL" id="FLQX01000107">
    <property type="protein sequence ID" value="SBT06270.1"/>
    <property type="molecule type" value="Genomic_DNA"/>
</dbReference>
<dbReference type="Pfam" id="PF05751">
    <property type="entry name" value="FixH"/>
    <property type="match status" value="1"/>
</dbReference>
<dbReference type="STRING" id="1860102.ACCAA_310030"/>
<evidence type="ECO:0008006" key="4">
    <source>
        <dbReference type="Google" id="ProtNLM"/>
    </source>
</evidence>
<keyword evidence="3" id="KW-1185">Reference proteome</keyword>
<gene>
    <name evidence="2" type="ORF">ACCAA_310030</name>
</gene>
<organism evidence="2 3">
    <name type="scientific">Candidatus Accumulibacter aalborgensis</name>
    <dbReference type="NCBI Taxonomy" id="1860102"/>
    <lineage>
        <taxon>Bacteria</taxon>
        <taxon>Pseudomonadati</taxon>
        <taxon>Pseudomonadota</taxon>
        <taxon>Betaproteobacteria</taxon>
        <taxon>Candidatus Accumulibacter</taxon>
    </lineage>
</organism>
<name>A0A1A8XM92_9PROT</name>
<reference evidence="2 3" key="1">
    <citation type="submission" date="2016-06" db="EMBL/GenBank/DDBJ databases">
        <authorList>
            <person name="Kjaerup R.B."/>
            <person name="Dalgaard T.S."/>
            <person name="Juul-Madsen H.R."/>
        </authorList>
    </citation>
    <scope>NUCLEOTIDE SEQUENCE [LARGE SCALE GENOMIC DNA]</scope>
    <source>
        <strain evidence="2">3</strain>
    </source>
</reference>